<dbReference type="SUPFAM" id="SSF103657">
    <property type="entry name" value="BAR/IMD domain-like"/>
    <property type="match status" value="1"/>
</dbReference>
<dbReference type="CDD" id="cd07307">
    <property type="entry name" value="BAR"/>
    <property type="match status" value="1"/>
</dbReference>
<feature type="compositionally biased region" description="Polar residues" evidence="1">
    <location>
        <begin position="402"/>
        <end position="427"/>
    </location>
</feature>
<comment type="caution">
    <text evidence="2">The sequence shown here is derived from an EMBL/GenBank/DDBJ whole genome shotgun (WGS) entry which is preliminary data.</text>
</comment>
<evidence type="ECO:0000313" key="3">
    <source>
        <dbReference type="Proteomes" id="UP000734854"/>
    </source>
</evidence>
<feature type="compositionally biased region" description="Polar residues" evidence="1">
    <location>
        <begin position="599"/>
        <end position="612"/>
    </location>
</feature>
<sequence>MKSSLRRLRGLGFHKKRREEGLVAHQDELLRAAEDIHGIRSFYDSLLSAAAVATNSAYEFSEALGEYGTCLLEKTALNDDETSGKALSMLGKAQLELQKIANIYRAHVVQTITAPSESLLKELHIVEEMKRQCDDKRTFSLLHVSFFRDIYKLMLTSQRESGRSKNAKGESFSLQQLQAAQNDYEEEATLFLFRLKSLKQGQSRSLLTQAARHYASQLNFFRRGVKSLEVLESCVKAIAEKQHIDYQFSGLVDDQLEEYADHECNPNDNDGELSFDYEHHNQHRDVSSFSRNSIEENLERAQANYLGSNNPRVSSISAPLFSTKASKPSERITQIYPSAKTAYTYALPTPLDVRSSTSTSSGNSLYGTLSESKGGRTTQHWHSSPLPPNMIGKDSQDVELPSPTSFSREPSVLKESNSISNPTRMPSTISKGVLSKLIPMNEFDSKLSETQTFSVPLTSKPLSSKQALFASKSMSSMEVLPEVFAKPKNISTPKLSVPRKGFPNASSPLTSPRINELHELPRPPTDYAKHRSSTSIGHSAPLVSRGQEVCATSKPTSFLSYTAAPLPKPPGVMARSFSIPSTVQKSNSKVAKPLDLPHSQKTITHTSSTHTPLVNDELA</sequence>
<dbReference type="InterPro" id="IPR037488">
    <property type="entry name" value="At2g33490-like"/>
</dbReference>
<feature type="compositionally biased region" description="Low complexity" evidence="1">
    <location>
        <begin position="355"/>
        <end position="370"/>
    </location>
</feature>
<evidence type="ECO:0000313" key="2">
    <source>
        <dbReference type="EMBL" id="KAG6515268.1"/>
    </source>
</evidence>
<feature type="compositionally biased region" description="Polar residues" evidence="1">
    <location>
        <begin position="578"/>
        <end position="589"/>
    </location>
</feature>
<dbReference type="EMBL" id="JACMSC010000007">
    <property type="protein sequence ID" value="KAG6515268.1"/>
    <property type="molecule type" value="Genomic_DNA"/>
</dbReference>
<evidence type="ECO:0000256" key="1">
    <source>
        <dbReference type="SAM" id="MobiDB-lite"/>
    </source>
</evidence>
<protein>
    <recommendedName>
        <fullName evidence="4">Hydroxyproline-rich glycoprotein family protein</fullName>
    </recommendedName>
</protein>
<dbReference type="PANTHER" id="PTHR34119:SF1">
    <property type="entry name" value="OS04G0394700 PROTEIN"/>
    <property type="match status" value="1"/>
</dbReference>
<proteinExistence type="predicted"/>
<dbReference type="InterPro" id="IPR027267">
    <property type="entry name" value="AH/BAR_dom_sf"/>
</dbReference>
<reference evidence="2 3" key="1">
    <citation type="submission" date="2020-08" db="EMBL/GenBank/DDBJ databases">
        <title>Plant Genome Project.</title>
        <authorList>
            <person name="Zhang R.-G."/>
        </authorList>
    </citation>
    <scope>NUCLEOTIDE SEQUENCE [LARGE SCALE GENOMIC DNA]</scope>
    <source>
        <tissue evidence="2">Rhizome</tissue>
    </source>
</reference>
<dbReference type="Proteomes" id="UP000734854">
    <property type="component" value="Unassembled WGS sequence"/>
</dbReference>
<dbReference type="AlphaFoldDB" id="A0A8J5LJY2"/>
<gene>
    <name evidence="2" type="ORF">ZIOFF_025660</name>
</gene>
<feature type="region of interest" description="Disordered" evidence="1">
    <location>
        <begin position="495"/>
        <end position="518"/>
    </location>
</feature>
<name>A0A8J5LJY2_ZINOF</name>
<evidence type="ECO:0008006" key="4">
    <source>
        <dbReference type="Google" id="ProtNLM"/>
    </source>
</evidence>
<dbReference type="PANTHER" id="PTHR34119">
    <property type="entry name" value="HYDROXYPROLINE-RICH GLYCOPROTEIN-LIKE"/>
    <property type="match status" value="1"/>
</dbReference>
<accession>A0A8J5LJY2</accession>
<organism evidence="2 3">
    <name type="scientific">Zingiber officinale</name>
    <name type="common">Ginger</name>
    <name type="synonym">Amomum zingiber</name>
    <dbReference type="NCBI Taxonomy" id="94328"/>
    <lineage>
        <taxon>Eukaryota</taxon>
        <taxon>Viridiplantae</taxon>
        <taxon>Streptophyta</taxon>
        <taxon>Embryophyta</taxon>
        <taxon>Tracheophyta</taxon>
        <taxon>Spermatophyta</taxon>
        <taxon>Magnoliopsida</taxon>
        <taxon>Liliopsida</taxon>
        <taxon>Zingiberales</taxon>
        <taxon>Zingiberaceae</taxon>
        <taxon>Zingiber</taxon>
    </lineage>
</organism>
<feature type="region of interest" description="Disordered" evidence="1">
    <location>
        <begin position="578"/>
        <end position="619"/>
    </location>
</feature>
<keyword evidence="3" id="KW-1185">Reference proteome</keyword>
<dbReference type="Gene3D" id="1.20.1270.60">
    <property type="entry name" value="Arfaptin homology (AH) domain/BAR domain"/>
    <property type="match status" value="1"/>
</dbReference>
<feature type="region of interest" description="Disordered" evidence="1">
    <location>
        <begin position="352"/>
        <end position="427"/>
    </location>
</feature>
<feature type="compositionally biased region" description="Polar residues" evidence="1">
    <location>
        <begin position="504"/>
        <end position="513"/>
    </location>
</feature>